<organism evidence="8 9">
    <name type="scientific">Chlamydomonas incerta</name>
    <dbReference type="NCBI Taxonomy" id="51695"/>
    <lineage>
        <taxon>Eukaryota</taxon>
        <taxon>Viridiplantae</taxon>
        <taxon>Chlorophyta</taxon>
        <taxon>core chlorophytes</taxon>
        <taxon>Chlorophyceae</taxon>
        <taxon>CS clade</taxon>
        <taxon>Chlamydomonadales</taxon>
        <taxon>Chlamydomonadaceae</taxon>
        <taxon>Chlamydomonas</taxon>
    </lineage>
</organism>
<dbReference type="EMBL" id="JAEHOC010000110">
    <property type="protein sequence ID" value="KAG2422386.1"/>
    <property type="molecule type" value="Genomic_DNA"/>
</dbReference>
<evidence type="ECO:0000313" key="9">
    <source>
        <dbReference type="Proteomes" id="UP000650467"/>
    </source>
</evidence>
<gene>
    <name evidence="8" type="ORF">HXX76_016072</name>
</gene>
<dbReference type="GO" id="GO:0016020">
    <property type="term" value="C:membrane"/>
    <property type="evidence" value="ECO:0007669"/>
    <property type="project" value="UniProtKB-SubCell"/>
</dbReference>
<proteinExistence type="inferred from homology"/>
<comment type="similarity">
    <text evidence="2">Belongs to the glycosyltransferase 31 family. Beta3-Gal-T subfamily.</text>
</comment>
<dbReference type="PANTHER" id="PTHR23033">
    <property type="entry name" value="BETA1,3-GALACTOSYLTRANSFERASE"/>
    <property type="match status" value="1"/>
</dbReference>
<keyword evidence="6" id="KW-0472">Membrane</keyword>
<evidence type="ECO:0000256" key="4">
    <source>
        <dbReference type="ARBA" id="ARBA00022968"/>
    </source>
</evidence>
<keyword evidence="9" id="KW-1185">Reference proteome</keyword>
<dbReference type="InterPro" id="IPR026050">
    <property type="entry name" value="C1GALT1/C1GALT1_chp1"/>
</dbReference>
<dbReference type="OrthoDB" id="537871at2759"/>
<comment type="subcellular location">
    <subcellularLocation>
        <location evidence="1">Membrane</location>
        <topology evidence="1">Single-pass type II membrane protein</topology>
    </subcellularLocation>
</comment>
<comment type="caution">
    <text evidence="8">The sequence shown here is derived from an EMBL/GenBank/DDBJ whole genome shotgun (WGS) entry which is preliminary data.</text>
</comment>
<reference evidence="8" key="1">
    <citation type="journal article" date="2020" name="bioRxiv">
        <title>Comparative genomics of Chlamydomonas.</title>
        <authorList>
            <person name="Craig R.J."/>
            <person name="Hasan A.R."/>
            <person name="Ness R.W."/>
            <person name="Keightley P.D."/>
        </authorList>
    </citation>
    <scope>NUCLEOTIDE SEQUENCE</scope>
    <source>
        <strain evidence="8">SAG 7.73</strain>
    </source>
</reference>
<evidence type="ECO:0000256" key="6">
    <source>
        <dbReference type="ARBA" id="ARBA00023136"/>
    </source>
</evidence>
<keyword evidence="3" id="KW-0812">Transmembrane</keyword>
<sequence length="403" mass="43101">MGLRYNETFSAMPDLPGIPGSLRLVLAPLLAHRKYAGKYKWMLLGDDDTLFSLTAVMAMLREMRVSYTDPIAVSDFLVHCHFESGGGKRWKAPVTRDLRCPGAAAAAAAAAGPLDMLTGRRSAAGSTSLPTPPCMLPPERTQPPKFTEAPDCPPEGQTYFYGGAGVILSHGLLERLATHHVRAQPVLVAAADAGREAAEYAAAMSLATGDARPPAPAAQAAAVAAMDDASFYAVVMSAFSGYGDTSMSEAWRRAGVGFTPPPPLPYQLLPKRPPSLPPPAAAPTPQPSTHQQHDQLQLRESHVRKLLKIAKQQRLPCVSSSIGPPPPECRRFATLGHYNEWETPADILARHKAAAIISPDSFRHIVSAHLRPLKGEVDVPYLLQMVELGKLLSFGFAGSNNAG</sequence>
<evidence type="ECO:0000256" key="7">
    <source>
        <dbReference type="SAM" id="MobiDB-lite"/>
    </source>
</evidence>
<keyword evidence="4" id="KW-0735">Signal-anchor</keyword>
<protein>
    <submittedName>
        <fullName evidence="8">Uncharacterized protein</fullName>
    </submittedName>
</protein>
<evidence type="ECO:0000256" key="5">
    <source>
        <dbReference type="ARBA" id="ARBA00022989"/>
    </source>
</evidence>
<evidence type="ECO:0000256" key="3">
    <source>
        <dbReference type="ARBA" id="ARBA00022692"/>
    </source>
</evidence>
<evidence type="ECO:0000256" key="1">
    <source>
        <dbReference type="ARBA" id="ARBA00004606"/>
    </source>
</evidence>
<name>A0A835SB77_CHLIN</name>
<evidence type="ECO:0000256" key="2">
    <source>
        <dbReference type="ARBA" id="ARBA00006462"/>
    </source>
</evidence>
<keyword evidence="5" id="KW-1133">Transmembrane helix</keyword>
<dbReference type="PANTHER" id="PTHR23033:SF50">
    <property type="entry name" value="HEXOSYLTRANSFERASE"/>
    <property type="match status" value="1"/>
</dbReference>
<feature type="region of interest" description="Disordered" evidence="7">
    <location>
        <begin position="262"/>
        <end position="297"/>
    </location>
</feature>
<evidence type="ECO:0000313" key="8">
    <source>
        <dbReference type="EMBL" id="KAG2422386.1"/>
    </source>
</evidence>
<dbReference type="AlphaFoldDB" id="A0A835SB77"/>
<dbReference type="Proteomes" id="UP000650467">
    <property type="component" value="Unassembled WGS sequence"/>
</dbReference>
<feature type="compositionally biased region" description="Pro residues" evidence="7">
    <location>
        <begin position="262"/>
        <end position="286"/>
    </location>
</feature>
<accession>A0A835SB77</accession>